<keyword evidence="1" id="KW-0732">Signal</keyword>
<dbReference type="AlphaFoldDB" id="A0A8R1W7K0"/>
<reference evidence="3" key="1">
    <citation type="submission" date="2010-06" db="EMBL/GenBank/DDBJ databases">
        <authorList>
            <person name="Jiang H."/>
            <person name="Abraham K."/>
            <person name="Ali S."/>
            <person name="Alsbrooks S.L."/>
            <person name="Anim B.N."/>
            <person name="Anosike U.S."/>
            <person name="Attaway T."/>
            <person name="Bandaranaike D.P."/>
            <person name="Battles P.K."/>
            <person name="Bell S.N."/>
            <person name="Bell A.V."/>
            <person name="Beltran B."/>
            <person name="Bickham C."/>
            <person name="Bustamante Y."/>
            <person name="Caleb T."/>
            <person name="Canada A."/>
            <person name="Cardenas V."/>
            <person name="Carter K."/>
            <person name="Chacko J."/>
            <person name="Chandrabose M.N."/>
            <person name="Chavez D."/>
            <person name="Chavez A."/>
            <person name="Chen L."/>
            <person name="Chu H.-S."/>
            <person name="Claassen K.J."/>
            <person name="Cockrell R."/>
            <person name="Collins M."/>
            <person name="Cooper J.A."/>
            <person name="Cree A."/>
            <person name="Curry S.M."/>
            <person name="Da Y."/>
            <person name="Dao M.D."/>
            <person name="Das B."/>
            <person name="Davila M.-L."/>
            <person name="Davy-Carroll L."/>
            <person name="Denson S."/>
            <person name="Dinh H."/>
            <person name="Ebong V.E."/>
            <person name="Edwards J.R."/>
            <person name="Egan A."/>
            <person name="El-Daye J."/>
            <person name="Escobedo L."/>
            <person name="Fernandez S."/>
            <person name="Fernando P.R."/>
            <person name="Flagg N."/>
            <person name="Forbes L.D."/>
            <person name="Fowler R.G."/>
            <person name="Fu Q."/>
            <person name="Gabisi R.A."/>
            <person name="Ganer J."/>
            <person name="Garbino Pronczuk A."/>
            <person name="Garcia R.M."/>
            <person name="Garner T."/>
            <person name="Garrett T.E."/>
            <person name="Gonzalez D.A."/>
            <person name="Hamid H."/>
            <person name="Hawkins E.S."/>
            <person name="Hirani K."/>
            <person name="Hogues M.E."/>
            <person name="Hollins B."/>
            <person name="Hsiao C.-H."/>
            <person name="Jabil R."/>
            <person name="James M.L."/>
            <person name="Jhangiani S.N."/>
            <person name="Johnson B."/>
            <person name="Johnson Q."/>
            <person name="Joshi V."/>
            <person name="Kalu J.B."/>
            <person name="Kam C."/>
            <person name="Kashfia A."/>
            <person name="Keebler J."/>
            <person name="Kisamo H."/>
            <person name="Kovar C.L."/>
            <person name="Lago L.A."/>
            <person name="Lai C.-Y."/>
            <person name="Laidlaw J."/>
            <person name="Lara F."/>
            <person name="Le T.-K."/>
            <person name="Lee S.L."/>
            <person name="Legall F.H."/>
            <person name="Lemon S.J."/>
            <person name="Lewis L.R."/>
            <person name="Li B."/>
            <person name="Liu Y."/>
            <person name="Liu Y.-S."/>
            <person name="Lopez J."/>
            <person name="Lozado R.J."/>
            <person name="Lu J."/>
            <person name="Madu R.C."/>
            <person name="Maheshwari M."/>
            <person name="Maheshwari R."/>
            <person name="Malloy K."/>
            <person name="Martinez E."/>
            <person name="Mathew T."/>
            <person name="Mercado I.C."/>
            <person name="Mercado C."/>
            <person name="Meyer B."/>
            <person name="Montgomery K."/>
            <person name="Morgan M.B."/>
            <person name="Munidasa M."/>
            <person name="Nazareth L.V."/>
            <person name="Nelson J."/>
            <person name="Ng B.M."/>
            <person name="Nguyen N.B."/>
            <person name="Nguyen P.Q."/>
            <person name="Nguyen T."/>
            <person name="Obregon M."/>
            <person name="Okwuonu G.O."/>
            <person name="Onwere C.G."/>
            <person name="Orozco G."/>
            <person name="Parra A."/>
            <person name="Patel S."/>
            <person name="Patil S."/>
            <person name="Perez A."/>
            <person name="Perez Y."/>
            <person name="Pham C."/>
            <person name="Primus E.L."/>
            <person name="Pu L.-L."/>
            <person name="Puazo M."/>
            <person name="Qin X."/>
            <person name="Quiroz J.B."/>
            <person name="Reese J."/>
            <person name="Richards S."/>
            <person name="Rives C.M."/>
            <person name="Robberts R."/>
            <person name="Ruiz S.J."/>
            <person name="Ruiz M.J."/>
            <person name="Santibanez J."/>
            <person name="Schneider B.W."/>
            <person name="Sisson I."/>
            <person name="Smith M."/>
            <person name="Sodergren E."/>
            <person name="Song X.-Z."/>
            <person name="Song B.B."/>
            <person name="Summersgill H."/>
            <person name="Thelus R."/>
            <person name="Thornton R.D."/>
            <person name="Trejos Z.Y."/>
            <person name="Usmani K."/>
            <person name="Vattathil S."/>
            <person name="Villasana D."/>
            <person name="Walker D.L."/>
            <person name="Wang S."/>
            <person name="Wang K."/>
            <person name="White C.S."/>
            <person name="Williams A.C."/>
            <person name="Williamson J."/>
            <person name="Wilson K."/>
            <person name="Woghiren I.O."/>
            <person name="Woodworth J.R."/>
            <person name="Worley K.C."/>
            <person name="Wright R.A."/>
            <person name="Wu W."/>
            <person name="Young L."/>
            <person name="Zhang L."/>
            <person name="Zhang J."/>
            <person name="Zhu Y."/>
            <person name="Muzny D.M."/>
            <person name="Weinstock G."/>
            <person name="Gibbs R.A."/>
        </authorList>
    </citation>
    <scope>NUCLEOTIDE SEQUENCE [LARGE SCALE GENOMIC DNA]</scope>
    <source>
        <strain evidence="3">LSR1</strain>
    </source>
</reference>
<sequence>MTSIVVLIISIFTIIAVTGEAVDLQTDKNLTEVTSEMEGCPYLDNAEYKVTVKGSVSTLNGGCGFINYNSSDINPQTFSLWFGNRYHTAKNCRDNAIEYFRFYCLSKSPSPSEDIRKGLMYIKLYDDAFHKVERRNRRCAVYDKTDGNDYVTTLRVAVSSNDSCDGLFDILEHPEKIRLHKKGAMLLIFSRIRPDAPLTPAATTTTTESIQSIYNQYERRGYSLQNYDNQPYLFWKTKATEIQDSDKREQQMSDADSGHSAVTDLEGYEYLHSDIEDEDVDVSTIKDTNHMQALEVVGEKK</sequence>
<accession>A0A8R1W7K0</accession>
<dbReference type="GeneID" id="100576025"/>
<protein>
    <recommendedName>
        <fullName evidence="4">Secreted protein</fullName>
    </recommendedName>
</protein>
<name>A0A8R1W7K0_ACYPI</name>
<reference evidence="2" key="2">
    <citation type="submission" date="2022-06" db="UniProtKB">
        <authorList>
            <consortium name="EnsemblMetazoa"/>
        </authorList>
    </citation>
    <scope>IDENTIFICATION</scope>
</reference>
<feature type="signal peptide" evidence="1">
    <location>
        <begin position="1"/>
        <end position="21"/>
    </location>
</feature>
<feature type="chain" id="PRO_5035712195" description="Secreted protein" evidence="1">
    <location>
        <begin position="22"/>
        <end position="301"/>
    </location>
</feature>
<proteinExistence type="predicted"/>
<organism evidence="2 3">
    <name type="scientific">Acyrthosiphon pisum</name>
    <name type="common">Pea aphid</name>
    <dbReference type="NCBI Taxonomy" id="7029"/>
    <lineage>
        <taxon>Eukaryota</taxon>
        <taxon>Metazoa</taxon>
        <taxon>Ecdysozoa</taxon>
        <taxon>Arthropoda</taxon>
        <taxon>Hexapoda</taxon>
        <taxon>Insecta</taxon>
        <taxon>Pterygota</taxon>
        <taxon>Neoptera</taxon>
        <taxon>Paraneoptera</taxon>
        <taxon>Hemiptera</taxon>
        <taxon>Sternorrhyncha</taxon>
        <taxon>Aphidomorpha</taxon>
        <taxon>Aphidoidea</taxon>
        <taxon>Aphididae</taxon>
        <taxon>Macrosiphini</taxon>
        <taxon>Acyrthosiphon</taxon>
    </lineage>
</organism>
<dbReference type="KEGG" id="api:100576025"/>
<keyword evidence="3" id="KW-1185">Reference proteome</keyword>
<dbReference type="RefSeq" id="XP_003241395.1">
    <property type="nucleotide sequence ID" value="XM_003241347.3"/>
</dbReference>
<dbReference type="OrthoDB" id="6628474at2759"/>
<evidence type="ECO:0008006" key="4">
    <source>
        <dbReference type="Google" id="ProtNLM"/>
    </source>
</evidence>
<dbReference type="EnsemblMetazoa" id="XM_003241347.4">
    <property type="protein sequence ID" value="XP_003241395.1"/>
    <property type="gene ID" value="LOC100576025"/>
</dbReference>
<evidence type="ECO:0000313" key="3">
    <source>
        <dbReference type="Proteomes" id="UP000007819"/>
    </source>
</evidence>
<evidence type="ECO:0000256" key="1">
    <source>
        <dbReference type="SAM" id="SignalP"/>
    </source>
</evidence>
<evidence type="ECO:0000313" key="2">
    <source>
        <dbReference type="EnsemblMetazoa" id="XP_003241395.1"/>
    </source>
</evidence>
<dbReference type="Proteomes" id="UP000007819">
    <property type="component" value="Chromosome X"/>
</dbReference>